<dbReference type="Pfam" id="PF17863">
    <property type="entry name" value="AAA_lid_2"/>
    <property type="match status" value="1"/>
</dbReference>
<dbReference type="PANTHER" id="PTHR42759">
    <property type="entry name" value="MOXR FAMILY PROTEIN"/>
    <property type="match status" value="1"/>
</dbReference>
<sequence>MAAESSAAVDGGQGSAAASFEARLELARQASARLCEAIGQAVVGQGDVIEQTLWGILAGGHVLLEGAPGLGKTLLVRTIAGCLDLRFSRIQFTPDLMPSDVTGTNVLVAAADGSRHFSLHRGPIFGQVILADEINRATPKTQSALLEAMQEHACTIAGTRYAMEEPFFVLATENPIEMEGTYPLPEAQLDRFLLKVLVPSPTEDELTEILARTTGHDRGPPPRVLSREDVLSLRALCRDVAVAEPVLRYASRLTRASDPAAEGAPEIVRRALRFGAGVRGAQSLVLAAKAAALLQGRAHVAFADVQRVARPVLRHRLIRSFEGEAEGISTDQVVAALVEVVEARPEPVAQAIRR</sequence>
<dbReference type="InterPro" id="IPR003593">
    <property type="entry name" value="AAA+_ATPase"/>
</dbReference>
<dbReference type="EMBL" id="CP012670">
    <property type="protein sequence ID" value="AUX26028.1"/>
    <property type="molecule type" value="Genomic_DNA"/>
</dbReference>
<name>A0A4P2Q9W1_SORCE</name>
<feature type="domain" description="AAA+ ATPase" evidence="1">
    <location>
        <begin position="58"/>
        <end position="202"/>
    </location>
</feature>
<dbReference type="SMART" id="SM00382">
    <property type="entry name" value="AAA"/>
    <property type="match status" value="1"/>
</dbReference>
<dbReference type="Gene3D" id="1.10.8.80">
    <property type="entry name" value="Magnesium chelatase subunit I, C-Terminal domain"/>
    <property type="match status" value="1"/>
</dbReference>
<organism evidence="2 3">
    <name type="scientific">Sorangium cellulosum</name>
    <name type="common">Polyangium cellulosum</name>
    <dbReference type="NCBI Taxonomy" id="56"/>
    <lineage>
        <taxon>Bacteria</taxon>
        <taxon>Pseudomonadati</taxon>
        <taxon>Myxococcota</taxon>
        <taxon>Polyangia</taxon>
        <taxon>Polyangiales</taxon>
        <taxon>Polyangiaceae</taxon>
        <taxon>Sorangium</taxon>
    </lineage>
</organism>
<dbReference type="AlphaFoldDB" id="A0A4P2Q9W1"/>
<dbReference type="InterPro" id="IPR011703">
    <property type="entry name" value="ATPase_AAA-3"/>
</dbReference>
<dbReference type="SUPFAM" id="SSF52540">
    <property type="entry name" value="P-loop containing nucleoside triphosphate hydrolases"/>
    <property type="match status" value="1"/>
</dbReference>
<dbReference type="GO" id="GO:0005524">
    <property type="term" value="F:ATP binding"/>
    <property type="evidence" value="ECO:0007669"/>
    <property type="project" value="InterPro"/>
</dbReference>
<dbReference type="CDD" id="cd00009">
    <property type="entry name" value="AAA"/>
    <property type="match status" value="1"/>
</dbReference>
<gene>
    <name evidence="2" type="ORF">SOCEGT47_065810</name>
</gene>
<reference evidence="2 3" key="1">
    <citation type="submission" date="2015-09" db="EMBL/GenBank/DDBJ databases">
        <title>Sorangium comparison.</title>
        <authorList>
            <person name="Zaburannyi N."/>
            <person name="Bunk B."/>
            <person name="Overmann J."/>
            <person name="Mueller R."/>
        </authorList>
    </citation>
    <scope>NUCLEOTIDE SEQUENCE [LARGE SCALE GENOMIC DNA]</scope>
    <source>
        <strain evidence="2 3">So ceGT47</strain>
    </source>
</reference>
<protein>
    <submittedName>
        <fullName evidence="2">ATPase AAA</fullName>
    </submittedName>
</protein>
<dbReference type="InterPro" id="IPR041628">
    <property type="entry name" value="ChlI/MoxR_AAA_lid"/>
</dbReference>
<dbReference type="Gene3D" id="3.40.50.300">
    <property type="entry name" value="P-loop containing nucleotide triphosphate hydrolases"/>
    <property type="match status" value="1"/>
</dbReference>
<dbReference type="InterPro" id="IPR050764">
    <property type="entry name" value="CbbQ/NirQ/NorQ/GpvN"/>
</dbReference>
<dbReference type="GO" id="GO:0016887">
    <property type="term" value="F:ATP hydrolysis activity"/>
    <property type="evidence" value="ECO:0007669"/>
    <property type="project" value="InterPro"/>
</dbReference>
<dbReference type="Pfam" id="PF07726">
    <property type="entry name" value="AAA_3"/>
    <property type="match status" value="1"/>
</dbReference>
<dbReference type="PIRSF" id="PIRSF002849">
    <property type="entry name" value="AAA_ATPase_chaperone_MoxR_prd"/>
    <property type="match status" value="1"/>
</dbReference>
<accession>A0A4P2Q9W1</accession>
<dbReference type="InterPro" id="IPR027417">
    <property type="entry name" value="P-loop_NTPase"/>
</dbReference>
<dbReference type="OrthoDB" id="9808397at2"/>
<evidence type="ECO:0000313" key="2">
    <source>
        <dbReference type="EMBL" id="AUX26028.1"/>
    </source>
</evidence>
<evidence type="ECO:0000259" key="1">
    <source>
        <dbReference type="SMART" id="SM00382"/>
    </source>
</evidence>
<dbReference type="Proteomes" id="UP000295781">
    <property type="component" value="Chromosome"/>
</dbReference>
<proteinExistence type="predicted"/>
<evidence type="ECO:0000313" key="3">
    <source>
        <dbReference type="Proteomes" id="UP000295781"/>
    </source>
</evidence>
<dbReference type="RefSeq" id="WP_129353353.1">
    <property type="nucleotide sequence ID" value="NZ_CP012670.1"/>
</dbReference>
<dbReference type="PANTHER" id="PTHR42759:SF1">
    <property type="entry name" value="MAGNESIUM-CHELATASE SUBUNIT CHLD"/>
    <property type="match status" value="1"/>
</dbReference>